<reference evidence="2 3" key="1">
    <citation type="journal article" date="2012" name="PLoS ONE">
        <title>Short term evolution of a highly transmissible methicillin-resistant Staphylococcus aureus clone (ST228) in a tertiary care hospital.</title>
        <authorList>
            <person name="Vogel V."/>
            <person name="Falquet L."/>
            <person name="Calderon-Copete S.P."/>
            <person name="Basset P."/>
            <person name="Blanc D.S."/>
        </authorList>
    </citation>
    <scope>NUCLEOTIDE SEQUENCE [LARGE SCALE GENOMIC DNA]</scope>
    <source>
        <strain evidence="3">ST228/18412</strain>
    </source>
</reference>
<feature type="transmembrane region" description="Helical" evidence="1">
    <location>
        <begin position="21"/>
        <end position="41"/>
    </location>
</feature>
<dbReference type="KEGG" id="sauv:SAI7S6_1018540"/>
<dbReference type="KEGG" id="saut:SAI1T1_2018540"/>
<dbReference type="KEGG" id="sauy:SAI8T7_1018520"/>
<keyword evidence="1" id="KW-1133">Transmembrane helix</keyword>
<gene>
    <name evidence="2" type="ORF">SAI7S6_1018540</name>
</gene>
<dbReference type="KEGG" id="sauq:SAI4T8_1018550"/>
<dbReference type="KEGG" id="sauk:SAI3T3_1018540"/>
<keyword evidence="1" id="KW-0812">Transmembrane</keyword>
<dbReference type="EMBL" id="HE579071">
    <property type="protein sequence ID" value="CCJ23553.1"/>
    <property type="molecule type" value="Genomic_DNA"/>
</dbReference>
<dbReference type="Proteomes" id="UP000032744">
    <property type="component" value="Chromosome"/>
</dbReference>
<name>A0A7U7IGV5_STAAU</name>
<organism evidence="2 3">
    <name type="scientific">Staphylococcus aureus subsp. aureus ST228</name>
    <dbReference type="NCBI Taxonomy" id="1074919"/>
    <lineage>
        <taxon>Bacteria</taxon>
        <taxon>Bacillati</taxon>
        <taxon>Bacillota</taxon>
        <taxon>Bacilli</taxon>
        <taxon>Bacillales</taxon>
        <taxon>Staphylococcaceae</taxon>
        <taxon>Staphylococcus</taxon>
    </lineage>
</organism>
<protein>
    <submittedName>
        <fullName evidence="2">Uncharacterized protein</fullName>
    </submittedName>
</protein>
<evidence type="ECO:0000313" key="2">
    <source>
        <dbReference type="EMBL" id="CCJ23553.1"/>
    </source>
</evidence>
<evidence type="ECO:0000313" key="3">
    <source>
        <dbReference type="Proteomes" id="UP000032744"/>
    </source>
</evidence>
<accession>A0A7U7IGV5</accession>
<dbReference type="AlphaFoldDB" id="A0A7U7IGV5"/>
<sequence length="104" mass="11676">MPKSYSCSVVMTLSPTIRSHFISSLISLIKASFSVSFFSILPPGNSHIKGRLISSLLCAQRILLSEKIIAPTTLITFFIRLTLQFKIILIVILSKITKLYINQY</sequence>
<proteinExistence type="predicted"/>
<dbReference type="KEGG" id="sauw:SAI5S5_1018480"/>
<evidence type="ECO:0000256" key="1">
    <source>
        <dbReference type="SAM" id="Phobius"/>
    </source>
</evidence>
<dbReference type="KEGG" id="sauj:SAI2T2_1018550"/>
<keyword evidence="1" id="KW-0472">Membrane</keyword>
<dbReference type="KEGG" id="saux:SAI6T6_1018480"/>
<feature type="transmembrane region" description="Helical" evidence="1">
    <location>
        <begin position="68"/>
        <end position="93"/>
    </location>
</feature>